<dbReference type="AlphaFoldDB" id="A0A6M8EQI2"/>
<evidence type="ECO:0000256" key="8">
    <source>
        <dbReference type="ARBA" id="ARBA00023012"/>
    </source>
</evidence>
<dbReference type="SMART" id="SM00091">
    <property type="entry name" value="PAS"/>
    <property type="match status" value="2"/>
</dbReference>
<evidence type="ECO:0000259" key="11">
    <source>
        <dbReference type="PROSITE" id="PS50112"/>
    </source>
</evidence>
<dbReference type="PANTHER" id="PTHR43065:SF10">
    <property type="entry name" value="PEROXIDE STRESS-ACTIVATED HISTIDINE KINASE MAK3"/>
    <property type="match status" value="1"/>
</dbReference>
<evidence type="ECO:0000256" key="6">
    <source>
        <dbReference type="ARBA" id="ARBA00022777"/>
    </source>
</evidence>
<evidence type="ECO:0000313" key="13">
    <source>
        <dbReference type="EMBL" id="QKE29371.1"/>
    </source>
</evidence>
<dbReference type="Proteomes" id="UP000503483">
    <property type="component" value="Chromosome"/>
</dbReference>
<feature type="transmembrane region" description="Helical" evidence="9">
    <location>
        <begin position="12"/>
        <end position="34"/>
    </location>
</feature>
<dbReference type="SUPFAM" id="SSF47384">
    <property type="entry name" value="Homodimeric domain of signal transducing histidine kinase"/>
    <property type="match status" value="1"/>
</dbReference>
<keyword evidence="9" id="KW-0812">Transmembrane</keyword>
<evidence type="ECO:0000256" key="3">
    <source>
        <dbReference type="ARBA" id="ARBA00022553"/>
    </source>
</evidence>
<dbReference type="Gene3D" id="3.30.450.20">
    <property type="entry name" value="PAS domain"/>
    <property type="match status" value="2"/>
</dbReference>
<evidence type="ECO:0000256" key="5">
    <source>
        <dbReference type="ARBA" id="ARBA00022741"/>
    </source>
</evidence>
<dbReference type="InterPro" id="IPR036097">
    <property type="entry name" value="HisK_dim/P_sf"/>
</dbReference>
<keyword evidence="8" id="KW-0902">Two-component regulatory system</keyword>
<dbReference type="Gene3D" id="3.30.565.10">
    <property type="entry name" value="Histidine kinase-like ATPase, C-terminal domain"/>
    <property type="match status" value="1"/>
</dbReference>
<keyword evidence="6 13" id="KW-0418">Kinase</keyword>
<dbReference type="GO" id="GO:0000155">
    <property type="term" value="F:phosphorelay sensor kinase activity"/>
    <property type="evidence" value="ECO:0007669"/>
    <property type="project" value="InterPro"/>
</dbReference>
<dbReference type="EC" id="2.7.13.3" evidence="2"/>
<evidence type="ECO:0000256" key="9">
    <source>
        <dbReference type="SAM" id="Phobius"/>
    </source>
</evidence>
<keyword evidence="9" id="KW-1133">Transmembrane helix</keyword>
<dbReference type="PROSITE" id="PS50113">
    <property type="entry name" value="PAC"/>
    <property type="match status" value="1"/>
</dbReference>
<keyword evidence="14" id="KW-1185">Reference proteome</keyword>
<sequence>MKKDNLSTSQKIILISLILFIIVLTIISTTTNLLKKDAEESHKNIANIYNKTFSEHFNNSIYNIELFINGLEVIYLENEDEKIIDDYLLKYLRENPYIRSINILDEEIITKSTNKSNLGLFVVTDEFYPKPIFKKDILRFGNSFVGRDFYEGKEITNQLEYSNKESLFLPISKLVHLENKNYIVLLALNIEQFLNKYNQNLEKESAHMEVLNFDGEVLFSNDKFIKIGEKLLDDEILDVLNERNSYLGIKEFKSVNKNIISIENIKDYPLSLLLRFDYEKSLENWEEKRLNFLFIISLLLVFIIILILIFIIRNDKTKQEEIETHKLKIQSQKRFKILFEQTHFFSFILNEDGKINKINNTVLSFLGNTKDNYIGVYIWDLYCFNNECKIWLENAIKNRENDIEKELVITNLDSKRKYIDITINSIIIDDKKELVLFGRDISEKKEHERELIQAYQVFKNTHDGIMITDDKNKIINVNDAFMRCTGYKLEEVLNQNPSILRSEKNNPNFYEDMWKELVENNYWDGEIVNKKKDGTSYVEKLTISAVYNKKNKLTNYIGIFSDISKQKQQEEIIKEKERMLFQQSKMASMGEMLGNIAHQWRQPLSVISVAAGAVKLGHEYEGTYGEKEIIDFLDSINNSTQYLSETIDDFRNFFTQDIENNDFDCVNAINKTLKLLSSDFKYKEINIIFKRIESDNIFASENEFKQVMMNIFNNAKYVLLEKVLDEKKYIFIDVYIEGSYINIDVVDNAGGIDENIIDKIFEPYFTTKHKSIGTGIGLYMVEEILTKHMNGEISAINENYIYEDLPYKGAKFSIKIPISKNIKI</sequence>
<comment type="catalytic activity">
    <reaction evidence="1">
        <text>ATP + protein L-histidine = ADP + protein N-phospho-L-histidine.</text>
        <dbReference type="EC" id="2.7.13.3"/>
    </reaction>
</comment>
<evidence type="ECO:0000313" key="14">
    <source>
        <dbReference type="Proteomes" id="UP000503483"/>
    </source>
</evidence>
<dbReference type="InterPro" id="IPR005467">
    <property type="entry name" value="His_kinase_dom"/>
</dbReference>
<dbReference type="PANTHER" id="PTHR43065">
    <property type="entry name" value="SENSOR HISTIDINE KINASE"/>
    <property type="match status" value="1"/>
</dbReference>
<dbReference type="PROSITE" id="PS50109">
    <property type="entry name" value="HIS_KIN"/>
    <property type="match status" value="1"/>
</dbReference>
<evidence type="ECO:0000259" key="10">
    <source>
        <dbReference type="PROSITE" id="PS50109"/>
    </source>
</evidence>
<keyword evidence="7" id="KW-0067">ATP-binding</keyword>
<dbReference type="CDD" id="cd00082">
    <property type="entry name" value="HisKA"/>
    <property type="match status" value="1"/>
</dbReference>
<dbReference type="CDD" id="cd00130">
    <property type="entry name" value="PAS"/>
    <property type="match status" value="1"/>
</dbReference>
<feature type="domain" description="PAS" evidence="11">
    <location>
        <begin position="331"/>
        <end position="375"/>
    </location>
</feature>
<dbReference type="PROSITE" id="PS50112">
    <property type="entry name" value="PAS"/>
    <property type="match status" value="2"/>
</dbReference>
<feature type="domain" description="PAS" evidence="11">
    <location>
        <begin position="447"/>
        <end position="496"/>
    </location>
</feature>
<dbReference type="NCBIfam" id="TIGR00229">
    <property type="entry name" value="sensory_box"/>
    <property type="match status" value="2"/>
</dbReference>
<gene>
    <name evidence="13" type="ORF">AACT_2247</name>
</gene>
<dbReference type="SUPFAM" id="SSF55874">
    <property type="entry name" value="ATPase domain of HSP90 chaperone/DNA topoisomerase II/histidine kinase"/>
    <property type="match status" value="1"/>
</dbReference>
<dbReference type="InterPro" id="IPR003661">
    <property type="entry name" value="HisK_dim/P_dom"/>
</dbReference>
<organism evidence="13 14">
    <name type="scientific">Arcobacter acticola</name>
    <dbReference type="NCBI Taxonomy" id="1849015"/>
    <lineage>
        <taxon>Bacteria</taxon>
        <taxon>Pseudomonadati</taxon>
        <taxon>Campylobacterota</taxon>
        <taxon>Epsilonproteobacteria</taxon>
        <taxon>Campylobacterales</taxon>
        <taxon>Arcobacteraceae</taxon>
        <taxon>Arcobacter</taxon>
    </lineage>
</organism>
<dbReference type="InterPro" id="IPR001610">
    <property type="entry name" value="PAC"/>
</dbReference>
<dbReference type="SMART" id="SM00387">
    <property type="entry name" value="HATPase_c"/>
    <property type="match status" value="1"/>
</dbReference>
<feature type="transmembrane region" description="Helical" evidence="9">
    <location>
        <begin position="290"/>
        <end position="312"/>
    </location>
</feature>
<dbReference type="Pfam" id="PF02518">
    <property type="entry name" value="HATPase_c"/>
    <property type="match status" value="1"/>
</dbReference>
<dbReference type="EMBL" id="CP042652">
    <property type="protein sequence ID" value="QKE29371.1"/>
    <property type="molecule type" value="Genomic_DNA"/>
</dbReference>
<keyword evidence="5" id="KW-0547">Nucleotide-binding</keyword>
<evidence type="ECO:0000259" key="12">
    <source>
        <dbReference type="PROSITE" id="PS50113"/>
    </source>
</evidence>
<reference evidence="13 14" key="1">
    <citation type="submission" date="2019-08" db="EMBL/GenBank/DDBJ databases">
        <title>Complete genome sequence of Arcobacter acticola.</title>
        <authorList>
            <person name="Miller W."/>
        </authorList>
    </citation>
    <scope>NUCLEOTIDE SEQUENCE [LARGE SCALE GENOMIC DNA]</scope>
    <source>
        <strain evidence="13 14">KCTC 52212</strain>
    </source>
</reference>
<dbReference type="InterPro" id="IPR000014">
    <property type="entry name" value="PAS"/>
</dbReference>
<dbReference type="RefSeq" id="WP_172127030.1">
    <property type="nucleotide sequence ID" value="NZ_CP042652.1"/>
</dbReference>
<keyword evidence="3" id="KW-0597">Phosphoprotein</keyword>
<evidence type="ECO:0000256" key="1">
    <source>
        <dbReference type="ARBA" id="ARBA00000085"/>
    </source>
</evidence>
<accession>A0A6M8EQI2</accession>
<dbReference type="SMART" id="SM00086">
    <property type="entry name" value="PAC"/>
    <property type="match status" value="2"/>
</dbReference>
<dbReference type="InterPro" id="IPR035965">
    <property type="entry name" value="PAS-like_dom_sf"/>
</dbReference>
<dbReference type="InterPro" id="IPR004358">
    <property type="entry name" value="Sig_transdc_His_kin-like_C"/>
</dbReference>
<dbReference type="PRINTS" id="PR00344">
    <property type="entry name" value="BCTRLSENSOR"/>
</dbReference>
<dbReference type="SUPFAM" id="SSF55785">
    <property type="entry name" value="PYP-like sensor domain (PAS domain)"/>
    <property type="match status" value="2"/>
</dbReference>
<dbReference type="InterPro" id="IPR036890">
    <property type="entry name" value="HATPase_C_sf"/>
</dbReference>
<evidence type="ECO:0000256" key="4">
    <source>
        <dbReference type="ARBA" id="ARBA00022679"/>
    </source>
</evidence>
<dbReference type="Gene3D" id="1.10.287.130">
    <property type="match status" value="1"/>
</dbReference>
<evidence type="ECO:0000256" key="2">
    <source>
        <dbReference type="ARBA" id="ARBA00012438"/>
    </source>
</evidence>
<dbReference type="GO" id="GO:0005524">
    <property type="term" value="F:ATP binding"/>
    <property type="evidence" value="ECO:0007669"/>
    <property type="project" value="UniProtKB-KW"/>
</dbReference>
<dbReference type="InterPro" id="IPR003594">
    <property type="entry name" value="HATPase_dom"/>
</dbReference>
<protein>
    <recommendedName>
        <fullName evidence="2">histidine kinase</fullName>
        <ecNumber evidence="2">2.7.13.3</ecNumber>
    </recommendedName>
</protein>
<dbReference type="InterPro" id="IPR000700">
    <property type="entry name" value="PAS-assoc_C"/>
</dbReference>
<keyword evidence="4" id="KW-0808">Transferase</keyword>
<dbReference type="Pfam" id="PF13426">
    <property type="entry name" value="PAS_9"/>
    <property type="match status" value="2"/>
</dbReference>
<evidence type="ECO:0000256" key="7">
    <source>
        <dbReference type="ARBA" id="ARBA00022840"/>
    </source>
</evidence>
<feature type="domain" description="PAC" evidence="12">
    <location>
        <begin position="521"/>
        <end position="575"/>
    </location>
</feature>
<name>A0A6M8EQI2_9BACT</name>
<keyword evidence="9" id="KW-0472">Membrane</keyword>
<dbReference type="KEGG" id="paco:AACT_2247"/>
<proteinExistence type="predicted"/>
<feature type="domain" description="Histidine kinase" evidence="10">
    <location>
        <begin position="595"/>
        <end position="820"/>
    </location>
</feature>